<dbReference type="PANTHER" id="PTHR37427">
    <property type="entry name" value="PROTEIN CBG20963-RELATED"/>
    <property type="match status" value="1"/>
</dbReference>
<reference evidence="3" key="1">
    <citation type="submission" date="2017-02" db="UniProtKB">
        <authorList>
            <consortium name="WormBaseParasite"/>
        </authorList>
    </citation>
    <scope>IDENTIFICATION</scope>
</reference>
<dbReference type="Proteomes" id="UP000046392">
    <property type="component" value="Unplaced"/>
</dbReference>
<keyword evidence="2" id="KW-1185">Reference proteome</keyword>
<dbReference type="WBParaSite" id="SPAL_0000708700.1">
    <property type="protein sequence ID" value="SPAL_0000708700.1"/>
    <property type="gene ID" value="SPAL_0000708700"/>
</dbReference>
<evidence type="ECO:0000313" key="3">
    <source>
        <dbReference type="WBParaSite" id="SPAL_0000708700.1"/>
    </source>
</evidence>
<evidence type="ECO:0000313" key="2">
    <source>
        <dbReference type="Proteomes" id="UP000046392"/>
    </source>
</evidence>
<keyword evidence="1" id="KW-0732">Signal</keyword>
<sequence>MKHSSIIFILISIGAIILLSHGCNIKLKVTSDTENEFKFQVTVPSIEYESEPLSFVKQKETKVLHIKGKNCNQKKWKIQTWKKDEETGAFIRAKHFEAKFDGNGYIRMMIGDDYRPWVNDREGIFCSEGQCA</sequence>
<protein>
    <submittedName>
        <fullName evidence="3">Lipoprotein</fullName>
    </submittedName>
</protein>
<evidence type="ECO:0000256" key="1">
    <source>
        <dbReference type="SAM" id="SignalP"/>
    </source>
</evidence>
<dbReference type="STRING" id="174720.A0A0N5BME6"/>
<proteinExistence type="predicted"/>
<dbReference type="PANTHER" id="PTHR37427:SF2">
    <property type="entry name" value="SECRETED PROTEIN"/>
    <property type="match status" value="1"/>
</dbReference>
<dbReference type="AlphaFoldDB" id="A0A0N5BME6"/>
<organism evidence="2 3">
    <name type="scientific">Strongyloides papillosus</name>
    <name type="common">Intestinal threadworm</name>
    <dbReference type="NCBI Taxonomy" id="174720"/>
    <lineage>
        <taxon>Eukaryota</taxon>
        <taxon>Metazoa</taxon>
        <taxon>Ecdysozoa</taxon>
        <taxon>Nematoda</taxon>
        <taxon>Chromadorea</taxon>
        <taxon>Rhabditida</taxon>
        <taxon>Tylenchina</taxon>
        <taxon>Panagrolaimomorpha</taxon>
        <taxon>Strongyloidoidea</taxon>
        <taxon>Strongyloididae</taxon>
        <taxon>Strongyloides</taxon>
    </lineage>
</organism>
<feature type="signal peptide" evidence="1">
    <location>
        <begin position="1"/>
        <end position="22"/>
    </location>
</feature>
<feature type="chain" id="PRO_5005894727" evidence="1">
    <location>
        <begin position="23"/>
        <end position="132"/>
    </location>
</feature>
<name>A0A0N5BME6_STREA</name>
<accession>A0A0N5BME6</accession>